<protein>
    <submittedName>
        <fullName evidence="1">Uncharacterized protein</fullName>
    </submittedName>
</protein>
<evidence type="ECO:0000313" key="1">
    <source>
        <dbReference type="EMBL" id="KAG2632414.1"/>
    </source>
</evidence>
<dbReference type="EMBL" id="CM029040">
    <property type="protein sequence ID" value="KAG2632414.1"/>
    <property type="molecule type" value="Genomic_DNA"/>
</dbReference>
<organism evidence="1 2">
    <name type="scientific">Panicum virgatum</name>
    <name type="common">Blackwell switchgrass</name>
    <dbReference type="NCBI Taxonomy" id="38727"/>
    <lineage>
        <taxon>Eukaryota</taxon>
        <taxon>Viridiplantae</taxon>
        <taxon>Streptophyta</taxon>
        <taxon>Embryophyta</taxon>
        <taxon>Tracheophyta</taxon>
        <taxon>Spermatophyta</taxon>
        <taxon>Magnoliopsida</taxon>
        <taxon>Liliopsida</taxon>
        <taxon>Poales</taxon>
        <taxon>Poaceae</taxon>
        <taxon>PACMAD clade</taxon>
        <taxon>Panicoideae</taxon>
        <taxon>Panicodae</taxon>
        <taxon>Paniceae</taxon>
        <taxon>Panicinae</taxon>
        <taxon>Panicum</taxon>
        <taxon>Panicum sect. Hiantes</taxon>
    </lineage>
</organism>
<dbReference type="AlphaFoldDB" id="A0A8T0VGJ1"/>
<comment type="caution">
    <text evidence="1">The sequence shown here is derived from an EMBL/GenBank/DDBJ whole genome shotgun (WGS) entry which is preliminary data.</text>
</comment>
<reference evidence="1" key="1">
    <citation type="submission" date="2020-05" db="EMBL/GenBank/DDBJ databases">
        <title>WGS assembly of Panicum virgatum.</title>
        <authorList>
            <person name="Lovell J.T."/>
            <person name="Jenkins J."/>
            <person name="Shu S."/>
            <person name="Juenger T.E."/>
            <person name="Schmutz J."/>
        </authorList>
    </citation>
    <scope>NUCLEOTIDE SEQUENCE</scope>
    <source>
        <strain evidence="1">AP13</strain>
    </source>
</reference>
<keyword evidence="2" id="KW-1185">Reference proteome</keyword>
<evidence type="ECO:0000313" key="2">
    <source>
        <dbReference type="Proteomes" id="UP000823388"/>
    </source>
</evidence>
<gene>
    <name evidence="1" type="ORF">PVAP13_2NG092646</name>
</gene>
<dbReference type="Proteomes" id="UP000823388">
    <property type="component" value="Chromosome 2N"/>
</dbReference>
<accession>A0A8T0VGJ1</accession>
<proteinExistence type="predicted"/>
<sequence length="80" mass="9095">MEYHTKLEFCWAPFLVESNSDNPKIHNMEHRIAERIEGHGLPHLQHAPASLLREARARGTAWPARGTHRRTAAAARGCIF</sequence>
<name>A0A8T0VGJ1_PANVG</name>